<gene>
    <name evidence="1" type="ORF">EDD40_1516</name>
</gene>
<accession>A0A3N1H1X2</accession>
<protein>
    <submittedName>
        <fullName evidence="1">Uncharacterized protein</fullName>
    </submittedName>
</protein>
<proteinExistence type="predicted"/>
<evidence type="ECO:0000313" key="2">
    <source>
        <dbReference type="Proteomes" id="UP000268727"/>
    </source>
</evidence>
<name>A0A3N1H1X2_9PSEU</name>
<keyword evidence="2" id="KW-1185">Reference proteome</keyword>
<dbReference type="RefSeq" id="WP_170184983.1">
    <property type="nucleotide sequence ID" value="NZ_RJKM01000001.1"/>
</dbReference>
<dbReference type="EMBL" id="RJKM01000001">
    <property type="protein sequence ID" value="ROP36252.1"/>
    <property type="molecule type" value="Genomic_DNA"/>
</dbReference>
<dbReference type="Proteomes" id="UP000268727">
    <property type="component" value="Unassembled WGS sequence"/>
</dbReference>
<reference evidence="1 2" key="1">
    <citation type="submission" date="2018-11" db="EMBL/GenBank/DDBJ databases">
        <title>Sequencing the genomes of 1000 actinobacteria strains.</title>
        <authorList>
            <person name="Klenk H.-P."/>
        </authorList>
    </citation>
    <scope>NUCLEOTIDE SEQUENCE [LARGE SCALE GENOMIC DNA]</scope>
    <source>
        <strain evidence="1 2">DSM 44231</strain>
    </source>
</reference>
<sequence>MVKDLWYAASDDGTLQATPRHGRGCRWKAGGFAADIDAVRRADLAALAGAA</sequence>
<evidence type="ECO:0000313" key="1">
    <source>
        <dbReference type="EMBL" id="ROP36252.1"/>
    </source>
</evidence>
<organism evidence="1 2">
    <name type="scientific">Saccharothrix texasensis</name>
    <dbReference type="NCBI Taxonomy" id="103734"/>
    <lineage>
        <taxon>Bacteria</taxon>
        <taxon>Bacillati</taxon>
        <taxon>Actinomycetota</taxon>
        <taxon>Actinomycetes</taxon>
        <taxon>Pseudonocardiales</taxon>
        <taxon>Pseudonocardiaceae</taxon>
        <taxon>Saccharothrix</taxon>
    </lineage>
</organism>
<dbReference type="AlphaFoldDB" id="A0A3N1H1X2"/>
<comment type="caution">
    <text evidence="1">The sequence shown here is derived from an EMBL/GenBank/DDBJ whole genome shotgun (WGS) entry which is preliminary data.</text>
</comment>